<accession>A0A8S4BLR7</accession>
<dbReference type="GO" id="GO:0001881">
    <property type="term" value="P:receptor recycling"/>
    <property type="evidence" value="ECO:0007669"/>
    <property type="project" value="InterPro"/>
</dbReference>
<name>A0A8S4BLR7_9TELE</name>
<dbReference type="AlphaFoldDB" id="A0A8S4BLR7"/>
<gene>
    <name evidence="1" type="ORF">MMEN_LOCUS15355</name>
</gene>
<reference evidence="1" key="1">
    <citation type="submission" date="2021-05" db="EMBL/GenBank/DDBJ databases">
        <authorList>
            <person name="Tigano A."/>
        </authorList>
    </citation>
    <scope>NUCLEOTIDE SEQUENCE</scope>
</reference>
<dbReference type="PANTHER" id="PTHR36682:SF1">
    <property type="entry name" value="RAB15 EFFECTOR PROTEIN"/>
    <property type="match status" value="1"/>
</dbReference>
<dbReference type="EMBL" id="CAJRST010022223">
    <property type="protein sequence ID" value="CAG5958534.1"/>
    <property type="molecule type" value="Genomic_DNA"/>
</dbReference>
<evidence type="ECO:0000313" key="2">
    <source>
        <dbReference type="Proteomes" id="UP000677803"/>
    </source>
</evidence>
<dbReference type="OrthoDB" id="8519068at2759"/>
<organism evidence="1 2">
    <name type="scientific">Menidia menidia</name>
    <name type="common">Atlantic silverside</name>
    <dbReference type="NCBI Taxonomy" id="238744"/>
    <lineage>
        <taxon>Eukaryota</taxon>
        <taxon>Metazoa</taxon>
        <taxon>Chordata</taxon>
        <taxon>Craniata</taxon>
        <taxon>Vertebrata</taxon>
        <taxon>Euteleostomi</taxon>
        <taxon>Actinopterygii</taxon>
        <taxon>Neopterygii</taxon>
        <taxon>Teleostei</taxon>
        <taxon>Neoteleostei</taxon>
        <taxon>Acanthomorphata</taxon>
        <taxon>Ovalentaria</taxon>
        <taxon>Atherinomorphae</taxon>
        <taxon>Atheriniformes</taxon>
        <taxon>Atherinopsidae</taxon>
        <taxon>Menidiinae</taxon>
        <taxon>Menidia</taxon>
    </lineage>
</organism>
<evidence type="ECO:0000313" key="1">
    <source>
        <dbReference type="EMBL" id="CAG5958534.1"/>
    </source>
</evidence>
<dbReference type="PANTHER" id="PTHR36682">
    <property type="entry name" value="RAB15 EFFECTOR PROTEIN"/>
    <property type="match status" value="1"/>
</dbReference>
<dbReference type="Pfam" id="PF15208">
    <property type="entry name" value="Rab15_effector"/>
    <property type="match status" value="1"/>
</dbReference>
<proteinExistence type="predicted"/>
<sequence length="257" mass="28040">MGQSISIPTANPFQSSSFFSSSSSKRGPGFFTKLQIPVAKPKDFPALIGSCMSAASARTQEFLTFSDPEGKFCPSPQVLNQVFLATYIARSVGLDITDTFNCTTMTPEQRILLGADWVWALLEKPTKNPRVQIAVRVLHLPEMGAGPPESGSESIQMAQMESSSRSVCERMVEFCTSIGKDCYALFLFFGKRDDRENIYGVLSNNFGAAVGKCSQIDRALIENFLKGAKTFETPSGMMQAIVAKKKGDPLTLVVKFS</sequence>
<comment type="caution">
    <text evidence="1">The sequence shown here is derived from an EMBL/GenBank/DDBJ whole genome shotgun (WGS) entry which is preliminary data.</text>
</comment>
<dbReference type="InterPro" id="IPR027985">
    <property type="entry name" value="Rab15_effector"/>
</dbReference>
<dbReference type="Proteomes" id="UP000677803">
    <property type="component" value="Unassembled WGS sequence"/>
</dbReference>
<keyword evidence="2" id="KW-1185">Reference proteome</keyword>
<protein>
    <submittedName>
        <fullName evidence="1">(Atlantic silverside) hypothetical protein</fullName>
    </submittedName>
</protein>